<keyword evidence="7" id="KW-0804">Transcription</keyword>
<evidence type="ECO:0000259" key="11">
    <source>
        <dbReference type="PROSITE" id="PS50808"/>
    </source>
</evidence>
<reference evidence="13" key="1">
    <citation type="submission" date="2013-03" db="EMBL/GenBank/DDBJ databases">
        <title>The Genome Sequence of Anopheles epiroticus epiroticus2.</title>
        <authorList>
            <consortium name="The Broad Institute Genomics Platform"/>
            <person name="Neafsey D.E."/>
            <person name="Howell P."/>
            <person name="Walker B."/>
            <person name="Young S.K."/>
            <person name="Zeng Q."/>
            <person name="Gargeya S."/>
            <person name="Fitzgerald M."/>
            <person name="Haas B."/>
            <person name="Abouelleil A."/>
            <person name="Allen A.W."/>
            <person name="Alvarado L."/>
            <person name="Arachchi H.M."/>
            <person name="Berlin A.M."/>
            <person name="Chapman S.B."/>
            <person name="Gainer-Dewar J."/>
            <person name="Goldberg J."/>
            <person name="Griggs A."/>
            <person name="Gujja S."/>
            <person name="Hansen M."/>
            <person name="Howarth C."/>
            <person name="Imamovic A."/>
            <person name="Ireland A."/>
            <person name="Larimer J."/>
            <person name="McCowan C."/>
            <person name="Murphy C."/>
            <person name="Pearson M."/>
            <person name="Poon T.W."/>
            <person name="Priest M."/>
            <person name="Roberts A."/>
            <person name="Saif S."/>
            <person name="Shea T."/>
            <person name="Sisk P."/>
            <person name="Sykes S."/>
            <person name="Wortman J."/>
            <person name="Nusbaum C."/>
            <person name="Birren B."/>
        </authorList>
    </citation>
    <scope>NUCLEOTIDE SEQUENCE [LARGE SCALE GENOMIC DNA]</scope>
    <source>
        <strain evidence="13">Epiroticus2</strain>
    </source>
</reference>
<evidence type="ECO:0000256" key="8">
    <source>
        <dbReference type="ARBA" id="ARBA00023242"/>
    </source>
</evidence>
<evidence type="ECO:0000313" key="12">
    <source>
        <dbReference type="EnsemblMetazoa" id="AEPI003978-PA"/>
    </source>
</evidence>
<evidence type="ECO:0000256" key="5">
    <source>
        <dbReference type="ARBA" id="ARBA00023015"/>
    </source>
</evidence>
<dbReference type="GO" id="GO:0003677">
    <property type="term" value="F:DNA binding"/>
    <property type="evidence" value="ECO:0007669"/>
    <property type="project" value="UniProtKB-KW"/>
</dbReference>
<dbReference type="PANTHER" id="PTHR46481:SF10">
    <property type="entry name" value="ZINC FINGER BED DOMAIN-CONTAINING PROTEIN 39"/>
    <property type="match status" value="1"/>
</dbReference>
<keyword evidence="5" id="KW-0805">Transcription regulation</keyword>
<feature type="region of interest" description="Disordered" evidence="10">
    <location>
        <begin position="63"/>
        <end position="102"/>
    </location>
</feature>
<evidence type="ECO:0000256" key="9">
    <source>
        <dbReference type="PROSITE-ProRule" id="PRU00027"/>
    </source>
</evidence>
<keyword evidence="3 9" id="KW-0863">Zinc-finger</keyword>
<feature type="domain" description="BED-type" evidence="11">
    <location>
        <begin position="294"/>
        <end position="343"/>
    </location>
</feature>
<dbReference type="VEuPathDB" id="VectorBase:AEPI003978"/>
<evidence type="ECO:0000256" key="6">
    <source>
        <dbReference type="ARBA" id="ARBA00023125"/>
    </source>
</evidence>
<sequence length="927" mass="103555">MSKSSRLVSTVWKHFDRMGAGAKCHYCKNIFAFSSGSTANLKRHLARKHPLDPLDGSLVSSLNEMVESEPSSPTDEEQSWNDRNDSNNGNGENDGNDTWNDGIEGIIIPKIEHRSSPVESIPKGTVASSVWQHYDRDGTSAKCHYCLKMIAFSSGSTSNLKKHLVRKHPAASFDTQSISAEQQDEEQAPEPSSPWSEGIEVPKQELLVGSSKLQADIWNHYDRDGTLAKCHYCFKEISFSSGATSNLKKHLTRKHPMITFKTRPLKKRVMLDRKAKTSPASNNSFTAAFHRNGRGVSNVWNHFDRNGATARCQHCLKTFVYTGSTSNLCRHLNRKHPSTQQSNTMTRIHHAAKTFPKARSESPDFMPEKYFPTAFVSIPTETSDTETPAGATGAAAAAPQSSAPPARQIFTEAMYYQLCVKLLLMICRGNHSLCIVNEEAFQDVFAVPQITNKRELKHVILPQVFEVAQKNVKAELAGARTIALSVNSWESINHETVLNVTSYFIDRDGKMSSALLDFAPVVESATADNVAAHVTEVLKAFDIEGKVESIVTDAQSDMIQTAVVEKLNIPHVPCFVHSLQPIVRLAVEKTVHSTLEEVRHVVTQFTKSAQAKAKLKEAQQSITEDTVKLILDDASSWNTTLDMLGRFLRSKEPILFCLPYVNVTSKLESKDWLVIEQVIKVLQLLDAATADVLAENAVTASKPVVLYNLLVARLESIVAEQNEPLEVTLLAETLLKGIKEGLGFIKHNKVLTQAVILDPRYKVEGFMQDDECINSTYETVITDITSLQSDEDSPTSEDHDASATQSERSEDDLYNLFESHKRSQHDTTALKVSAQYELSYYLKAKHLSRTANPLEWWENNKHFYPVLYKLAFKVLCTPAACVSSTGCCTKTEVECRERTDKLITKTISQMVFLKYNHRRTKTNDRDV</sequence>
<evidence type="ECO:0000256" key="1">
    <source>
        <dbReference type="ARBA" id="ARBA00004123"/>
    </source>
</evidence>
<feature type="domain" description="BED-type" evidence="11">
    <location>
        <begin position="212"/>
        <end position="262"/>
    </location>
</feature>
<dbReference type="InterPro" id="IPR036236">
    <property type="entry name" value="Znf_C2H2_sf"/>
</dbReference>
<dbReference type="STRING" id="199890.A0A182PAM3"/>
<feature type="domain" description="BED-type" evidence="11">
    <location>
        <begin position="6"/>
        <end position="56"/>
    </location>
</feature>
<dbReference type="InterPro" id="IPR008906">
    <property type="entry name" value="HATC_C_dom"/>
</dbReference>
<evidence type="ECO:0000256" key="3">
    <source>
        <dbReference type="ARBA" id="ARBA00022771"/>
    </source>
</evidence>
<reference evidence="12" key="2">
    <citation type="submission" date="2020-05" db="UniProtKB">
        <authorList>
            <consortium name="EnsemblMetazoa"/>
        </authorList>
    </citation>
    <scope>IDENTIFICATION</scope>
    <source>
        <strain evidence="12">Epiroticus2</strain>
    </source>
</reference>
<dbReference type="InterPro" id="IPR003656">
    <property type="entry name" value="Znf_BED"/>
</dbReference>
<keyword evidence="6" id="KW-0238">DNA-binding</keyword>
<dbReference type="GO" id="GO:0046983">
    <property type="term" value="F:protein dimerization activity"/>
    <property type="evidence" value="ECO:0007669"/>
    <property type="project" value="InterPro"/>
</dbReference>
<organism evidence="12 13">
    <name type="scientific">Anopheles epiroticus</name>
    <dbReference type="NCBI Taxonomy" id="199890"/>
    <lineage>
        <taxon>Eukaryota</taxon>
        <taxon>Metazoa</taxon>
        <taxon>Ecdysozoa</taxon>
        <taxon>Arthropoda</taxon>
        <taxon>Hexapoda</taxon>
        <taxon>Insecta</taxon>
        <taxon>Pterygota</taxon>
        <taxon>Neoptera</taxon>
        <taxon>Endopterygota</taxon>
        <taxon>Diptera</taxon>
        <taxon>Nematocera</taxon>
        <taxon>Culicoidea</taxon>
        <taxon>Culicidae</taxon>
        <taxon>Anophelinae</taxon>
        <taxon>Anopheles</taxon>
    </lineage>
</organism>
<dbReference type="GO" id="GO:0008270">
    <property type="term" value="F:zinc ion binding"/>
    <property type="evidence" value="ECO:0007669"/>
    <property type="project" value="UniProtKB-KW"/>
</dbReference>
<feature type="region of interest" description="Disordered" evidence="10">
    <location>
        <begin position="171"/>
        <end position="197"/>
    </location>
</feature>
<dbReference type="PANTHER" id="PTHR46481">
    <property type="entry name" value="ZINC FINGER BED DOMAIN-CONTAINING PROTEIN 4"/>
    <property type="match status" value="1"/>
</dbReference>
<feature type="compositionally biased region" description="Low complexity" evidence="10">
    <location>
        <begin position="86"/>
        <end position="102"/>
    </location>
</feature>
<keyword evidence="2" id="KW-0479">Metal-binding</keyword>
<dbReference type="PROSITE" id="PS50808">
    <property type="entry name" value="ZF_BED"/>
    <property type="match status" value="4"/>
</dbReference>
<accession>A0A182PAM3</accession>
<dbReference type="SMART" id="SM00614">
    <property type="entry name" value="ZnF_BED"/>
    <property type="match status" value="4"/>
</dbReference>
<feature type="region of interest" description="Disordered" evidence="10">
    <location>
        <begin position="381"/>
        <end position="402"/>
    </location>
</feature>
<protein>
    <recommendedName>
        <fullName evidence="11">BED-type domain-containing protein</fullName>
    </recommendedName>
</protein>
<dbReference type="Pfam" id="PF02892">
    <property type="entry name" value="zf-BED"/>
    <property type="match status" value="4"/>
</dbReference>
<evidence type="ECO:0000313" key="13">
    <source>
        <dbReference type="Proteomes" id="UP000075885"/>
    </source>
</evidence>
<keyword evidence="8" id="KW-0539">Nucleus</keyword>
<feature type="compositionally biased region" description="Polar residues" evidence="10">
    <location>
        <begin position="63"/>
        <end position="73"/>
    </location>
</feature>
<keyword evidence="4" id="KW-0862">Zinc</keyword>
<feature type="compositionally biased region" description="Low complexity" evidence="10">
    <location>
        <begin position="387"/>
        <end position="402"/>
    </location>
</feature>
<dbReference type="AlphaFoldDB" id="A0A182PAM3"/>
<evidence type="ECO:0000256" key="7">
    <source>
        <dbReference type="ARBA" id="ARBA00023163"/>
    </source>
</evidence>
<dbReference type="GO" id="GO:0009791">
    <property type="term" value="P:post-embryonic development"/>
    <property type="evidence" value="ECO:0007669"/>
    <property type="project" value="UniProtKB-ARBA"/>
</dbReference>
<keyword evidence="13" id="KW-1185">Reference proteome</keyword>
<proteinExistence type="predicted"/>
<feature type="region of interest" description="Disordered" evidence="10">
    <location>
        <begin position="787"/>
        <end position="808"/>
    </location>
</feature>
<feature type="domain" description="BED-type" evidence="11">
    <location>
        <begin position="125"/>
        <end position="175"/>
    </location>
</feature>
<dbReference type="GO" id="GO:0005634">
    <property type="term" value="C:nucleus"/>
    <property type="evidence" value="ECO:0007669"/>
    <property type="project" value="UniProtKB-SubCell"/>
</dbReference>
<dbReference type="SUPFAM" id="SSF53098">
    <property type="entry name" value="Ribonuclease H-like"/>
    <property type="match status" value="1"/>
</dbReference>
<dbReference type="InterPro" id="IPR012337">
    <property type="entry name" value="RNaseH-like_sf"/>
</dbReference>
<dbReference type="SUPFAM" id="SSF57667">
    <property type="entry name" value="beta-beta-alpha zinc fingers"/>
    <property type="match status" value="4"/>
</dbReference>
<evidence type="ECO:0000256" key="10">
    <source>
        <dbReference type="SAM" id="MobiDB-lite"/>
    </source>
</evidence>
<comment type="subcellular location">
    <subcellularLocation>
        <location evidence="1">Nucleus</location>
    </subcellularLocation>
</comment>
<evidence type="ECO:0000256" key="4">
    <source>
        <dbReference type="ARBA" id="ARBA00022833"/>
    </source>
</evidence>
<dbReference type="InterPro" id="IPR013087">
    <property type="entry name" value="Znf_C2H2_type"/>
</dbReference>
<name>A0A182PAM3_9DIPT</name>
<dbReference type="InterPro" id="IPR052035">
    <property type="entry name" value="ZnF_BED_domain_contain"/>
</dbReference>
<dbReference type="Pfam" id="PF05699">
    <property type="entry name" value="Dimer_Tnp_hAT"/>
    <property type="match status" value="1"/>
</dbReference>
<dbReference type="Proteomes" id="UP000075885">
    <property type="component" value="Unassembled WGS sequence"/>
</dbReference>
<evidence type="ECO:0000256" key="2">
    <source>
        <dbReference type="ARBA" id="ARBA00022723"/>
    </source>
</evidence>
<dbReference type="SMART" id="SM00355">
    <property type="entry name" value="ZnF_C2H2"/>
    <property type="match status" value="4"/>
</dbReference>
<dbReference type="EnsemblMetazoa" id="AEPI003978-RA">
    <property type="protein sequence ID" value="AEPI003978-PA"/>
    <property type="gene ID" value="AEPI003978"/>
</dbReference>